<dbReference type="InterPro" id="IPR043502">
    <property type="entry name" value="DNA/RNA_pol_sf"/>
</dbReference>
<dbReference type="SUPFAM" id="SSF56672">
    <property type="entry name" value="DNA/RNA polymerases"/>
    <property type="match status" value="1"/>
</dbReference>
<dbReference type="AlphaFoldDB" id="A0A397SMK1"/>
<evidence type="ECO:0000313" key="3">
    <source>
        <dbReference type="Proteomes" id="UP000265703"/>
    </source>
</evidence>
<dbReference type="InterPro" id="IPR032675">
    <property type="entry name" value="LRR_dom_sf"/>
</dbReference>
<gene>
    <name evidence="2" type="ORF">C1645_880271</name>
</gene>
<feature type="region of interest" description="Disordered" evidence="1">
    <location>
        <begin position="27"/>
        <end position="73"/>
    </location>
</feature>
<sequence>MSGIFSGILGSIGNFIGNYLPIWGREPTQQETTESEDEYETAEEDNISETETESTSSDSSEDTEAHTISTSVKPYQEYTEVPTVSTSVKSYQDFHSRHYFASREILCYRADTKSKKFFIKVEKNEMLEEAYKRYIKESIAISIESNGLIDMRKTGTYAATSLRLFQDVTRGPIRSEILTCEEKLWITKTNIGAITWAEQYEGEATQYDINEFYPSLMKQNNVKWPTEKGKFKTLTNLNGELQYGIYRVNIEGSPKIREKQGTRLFRYNQEEYYTYFDIESMIKSSLQVKLMNVSPNAYVFDHYDLMDGKLIFENWTNILIKIKRKKGIAGNVAKKLLVSLWGKLTDIHKDGSHSRMKPFILALGRKTIVEVIRPLGDHVKRINTDGFIIANTNKINIQVGSNTGELKCEKKGHVIIKNINNISWSNIIKITNNSWSSINEISSSHKITPEKEIVLPNELISIIINYCKKVYPLLFVNIRWNLNARRILWNDIKLNKYAGYKFLLNINVKERPLSCEFVTSLSINGKIETNQDSLFSVLCKACPNLKNLSLNKCENKIANNKSLEKSLVKCKNLKSIEIIRLERISSSMIKKIPNLCPSLETLSIILCPRIRDTDDIIFNLKKSSPLLKIKVMKY</sequence>
<protein>
    <recommendedName>
        <fullName evidence="4">DNA-directed DNA polymerase</fullName>
    </recommendedName>
</protein>
<dbReference type="Proteomes" id="UP000265703">
    <property type="component" value="Unassembled WGS sequence"/>
</dbReference>
<organism evidence="2 3">
    <name type="scientific">Glomus cerebriforme</name>
    <dbReference type="NCBI Taxonomy" id="658196"/>
    <lineage>
        <taxon>Eukaryota</taxon>
        <taxon>Fungi</taxon>
        <taxon>Fungi incertae sedis</taxon>
        <taxon>Mucoromycota</taxon>
        <taxon>Glomeromycotina</taxon>
        <taxon>Glomeromycetes</taxon>
        <taxon>Glomerales</taxon>
        <taxon>Glomeraceae</taxon>
        <taxon>Glomus</taxon>
    </lineage>
</organism>
<name>A0A397SMK1_9GLOM</name>
<comment type="caution">
    <text evidence="2">The sequence shown here is derived from an EMBL/GenBank/DDBJ whole genome shotgun (WGS) entry which is preliminary data.</text>
</comment>
<dbReference type="Gene3D" id="3.80.10.10">
    <property type="entry name" value="Ribonuclease Inhibitor"/>
    <property type="match status" value="1"/>
</dbReference>
<dbReference type="OrthoDB" id="549243at2759"/>
<dbReference type="EMBL" id="QKYT01000538">
    <property type="protein sequence ID" value="RIA83844.1"/>
    <property type="molecule type" value="Genomic_DNA"/>
</dbReference>
<reference evidence="2 3" key="1">
    <citation type="submission" date="2018-06" db="EMBL/GenBank/DDBJ databases">
        <title>Comparative genomics reveals the genomic features of Rhizophagus irregularis, R. cerebriforme, R. diaphanum and Gigaspora rosea, and their symbiotic lifestyle signature.</title>
        <authorList>
            <person name="Morin E."/>
            <person name="San Clemente H."/>
            <person name="Chen E.C.H."/>
            <person name="De La Providencia I."/>
            <person name="Hainaut M."/>
            <person name="Kuo A."/>
            <person name="Kohler A."/>
            <person name="Murat C."/>
            <person name="Tang N."/>
            <person name="Roy S."/>
            <person name="Loubradou J."/>
            <person name="Henrissat B."/>
            <person name="Grigoriev I.V."/>
            <person name="Corradi N."/>
            <person name="Roux C."/>
            <person name="Martin F.M."/>
        </authorList>
    </citation>
    <scope>NUCLEOTIDE SEQUENCE [LARGE SCALE GENOMIC DNA]</scope>
    <source>
        <strain evidence="2 3">DAOM 227022</strain>
    </source>
</reference>
<dbReference type="SUPFAM" id="SSF52047">
    <property type="entry name" value="RNI-like"/>
    <property type="match status" value="1"/>
</dbReference>
<evidence type="ECO:0000256" key="1">
    <source>
        <dbReference type="SAM" id="MobiDB-lite"/>
    </source>
</evidence>
<feature type="compositionally biased region" description="Acidic residues" evidence="1">
    <location>
        <begin position="33"/>
        <end position="52"/>
    </location>
</feature>
<evidence type="ECO:0008006" key="4">
    <source>
        <dbReference type="Google" id="ProtNLM"/>
    </source>
</evidence>
<accession>A0A397SMK1</accession>
<keyword evidence="3" id="KW-1185">Reference proteome</keyword>
<evidence type="ECO:0000313" key="2">
    <source>
        <dbReference type="EMBL" id="RIA83844.1"/>
    </source>
</evidence>
<proteinExistence type="predicted"/>